<evidence type="ECO:0000259" key="7">
    <source>
        <dbReference type="SMART" id="SM01350"/>
    </source>
</evidence>
<dbReference type="NCBIfam" id="NF006765">
    <property type="entry name" value="PRK09287.1"/>
    <property type="match status" value="1"/>
</dbReference>
<dbReference type="RefSeq" id="WP_212966352.1">
    <property type="nucleotide sequence ID" value="NZ_BORB01000017.1"/>
</dbReference>
<keyword evidence="4 6" id="KW-0311">Gluconate utilization</keyword>
<dbReference type="PIRSF" id="PIRSF000109">
    <property type="entry name" value="6PGD"/>
    <property type="match status" value="1"/>
</dbReference>
<evidence type="ECO:0000256" key="6">
    <source>
        <dbReference type="RuleBase" id="RU000485"/>
    </source>
</evidence>
<evidence type="ECO:0000313" key="9">
    <source>
        <dbReference type="Proteomes" id="UP000679950"/>
    </source>
</evidence>
<dbReference type="EC" id="1.1.1.44" evidence="5 6"/>
<comment type="subunit">
    <text evidence="2 5">Homodimer.</text>
</comment>
<comment type="catalytic activity">
    <reaction evidence="5 6">
        <text>6-phospho-D-gluconate + NADP(+) = D-ribulose 5-phosphate + CO2 + NADPH</text>
        <dbReference type="Rhea" id="RHEA:10116"/>
        <dbReference type="ChEBI" id="CHEBI:16526"/>
        <dbReference type="ChEBI" id="CHEBI:57783"/>
        <dbReference type="ChEBI" id="CHEBI:58121"/>
        <dbReference type="ChEBI" id="CHEBI:58349"/>
        <dbReference type="ChEBI" id="CHEBI:58759"/>
        <dbReference type="EC" id="1.1.1.44"/>
    </reaction>
</comment>
<dbReference type="SMART" id="SM01350">
    <property type="entry name" value="6PGD"/>
    <property type="match status" value="1"/>
</dbReference>
<gene>
    <name evidence="8" type="primary">gntZ</name>
    <name evidence="8" type="ORF">J8TS2_22650</name>
</gene>
<comment type="function">
    <text evidence="5">Catalyzes the oxidative decarboxylation of 6-phosphogluconate to ribulose 5-phosphate and CO(2), with concomitant reduction of NADP to NADPH.</text>
</comment>
<proteinExistence type="inferred from homology"/>
<name>A0ABQ4KKD5_9BACI</name>
<dbReference type="InterPro" id="IPR036291">
    <property type="entry name" value="NAD(P)-bd_dom_sf"/>
</dbReference>
<keyword evidence="3 5" id="KW-0560">Oxidoreductase</keyword>
<dbReference type="InterPro" id="IPR006115">
    <property type="entry name" value="6PGDH_NADP-bd"/>
</dbReference>
<keyword evidence="9" id="KW-1185">Reference proteome</keyword>
<dbReference type="InterPro" id="IPR013328">
    <property type="entry name" value="6PGD_dom2"/>
</dbReference>
<evidence type="ECO:0000256" key="4">
    <source>
        <dbReference type="ARBA" id="ARBA00023064"/>
    </source>
</evidence>
<accession>A0ABQ4KKD5</accession>
<organism evidence="8 9">
    <name type="scientific">Lederbergia ruris</name>
    <dbReference type="NCBI Taxonomy" id="217495"/>
    <lineage>
        <taxon>Bacteria</taxon>
        <taxon>Bacillati</taxon>
        <taxon>Bacillota</taxon>
        <taxon>Bacilli</taxon>
        <taxon>Bacillales</taxon>
        <taxon>Bacillaceae</taxon>
        <taxon>Lederbergia</taxon>
    </lineage>
</organism>
<dbReference type="PRINTS" id="PR00076">
    <property type="entry name" value="6PGDHDRGNASE"/>
</dbReference>
<dbReference type="InterPro" id="IPR006184">
    <property type="entry name" value="6PGdom_BS"/>
</dbReference>
<dbReference type="Gene3D" id="1.10.1040.10">
    <property type="entry name" value="N-(1-d-carboxylethyl)-l-norvaline Dehydrogenase, domain 2"/>
    <property type="match status" value="1"/>
</dbReference>
<sequence length="466" mass="51896">MKNTIGVYGLGVMGANLAKNMLHNGERVAIFNYTRDLTDAFMDGYSHPEVSPYFELESFIDSLEKPRKIFIMVTAGPIVDSVIQSLVPLLDPGDIIMDGGNSDFHNSNRRYQQLEEQGIHFISVGVSGGAEGALHGPALMPSGNPNAYQQVAPILEKIAAKVDGKPCCTYIGPEGSGHYVKMVHNGIEYADMQLITEAYLFLRKILGLTVQEIATVFQSWDETELKSYLMEITAEILTKVDEETGKPMVDVILDKAGQKGTGKWTSQDALDRGVPSSILTESVFARYLSSLKEERIYAEKHLNGPKFEAGALDKEAWIQFVKKALYMGKICAYAQGFYQYKSASSQKGWELDLGEIALIFRGGCIIRADFLNDISDAYRENPEVTNLLLTPFFMERANQFESSLRKIVIKGFENGLSLPCFSAALSFYDGYRSSESGANLIQAQRDYFGAHTYERIDQEGTFHTEW</sequence>
<evidence type="ECO:0000313" key="8">
    <source>
        <dbReference type="EMBL" id="GIN57946.1"/>
    </source>
</evidence>
<evidence type="ECO:0000256" key="3">
    <source>
        <dbReference type="ARBA" id="ARBA00023002"/>
    </source>
</evidence>
<evidence type="ECO:0000256" key="2">
    <source>
        <dbReference type="ARBA" id="ARBA00011738"/>
    </source>
</evidence>
<dbReference type="Gene3D" id="1.20.5.320">
    <property type="entry name" value="6-Phosphogluconate Dehydrogenase, domain 3"/>
    <property type="match status" value="1"/>
</dbReference>
<dbReference type="Pfam" id="PF00393">
    <property type="entry name" value="6PGD"/>
    <property type="match status" value="1"/>
</dbReference>
<comment type="pathway">
    <text evidence="5 6">Carbohydrate degradation; pentose phosphate pathway; D-ribulose 5-phosphate from D-glucose 6-phosphate (oxidative stage): step 3/3.</text>
</comment>
<feature type="domain" description="6-phosphogluconate dehydrogenase C-terminal" evidence="7">
    <location>
        <begin position="177"/>
        <end position="466"/>
    </location>
</feature>
<dbReference type="InterPro" id="IPR008927">
    <property type="entry name" value="6-PGluconate_DH-like_C_sf"/>
</dbReference>
<dbReference type="Pfam" id="PF03446">
    <property type="entry name" value="NAD_binding_2"/>
    <property type="match status" value="1"/>
</dbReference>
<comment type="similarity">
    <text evidence="1 5 6">Belongs to the 6-phosphogluconate dehydrogenase family.</text>
</comment>
<dbReference type="Gene3D" id="3.40.50.720">
    <property type="entry name" value="NAD(P)-binding Rossmann-like Domain"/>
    <property type="match status" value="1"/>
</dbReference>
<protein>
    <recommendedName>
        <fullName evidence="5 6">6-phosphogluconate dehydrogenase, decarboxylating</fullName>
        <ecNumber evidence="5 6">1.1.1.44</ecNumber>
    </recommendedName>
</protein>
<evidence type="ECO:0000256" key="1">
    <source>
        <dbReference type="ARBA" id="ARBA00008419"/>
    </source>
</evidence>
<dbReference type="InterPro" id="IPR006113">
    <property type="entry name" value="6PGDH_Gnd/GntZ"/>
</dbReference>
<dbReference type="EMBL" id="BORB01000017">
    <property type="protein sequence ID" value="GIN57946.1"/>
    <property type="molecule type" value="Genomic_DNA"/>
</dbReference>
<dbReference type="InterPro" id="IPR006114">
    <property type="entry name" value="6PGDH_C"/>
</dbReference>
<dbReference type="SUPFAM" id="SSF51735">
    <property type="entry name" value="NAD(P)-binding Rossmann-fold domains"/>
    <property type="match status" value="1"/>
</dbReference>
<dbReference type="PANTHER" id="PTHR11811">
    <property type="entry name" value="6-PHOSPHOGLUCONATE DEHYDROGENASE"/>
    <property type="match status" value="1"/>
</dbReference>
<comment type="caution">
    <text evidence="8">The sequence shown here is derived from an EMBL/GenBank/DDBJ whole genome shotgun (WGS) entry which is preliminary data.</text>
</comment>
<dbReference type="NCBIfam" id="TIGR00873">
    <property type="entry name" value="gnd"/>
    <property type="match status" value="1"/>
</dbReference>
<dbReference type="Proteomes" id="UP000679950">
    <property type="component" value="Unassembled WGS sequence"/>
</dbReference>
<keyword evidence="5 6" id="KW-0570">Pentose shunt</keyword>
<dbReference type="InterPro" id="IPR006183">
    <property type="entry name" value="Pgluconate_DH"/>
</dbReference>
<keyword evidence="5 6" id="KW-0521">NADP</keyword>
<dbReference type="PROSITE" id="PS00461">
    <property type="entry name" value="6PGD"/>
    <property type="match status" value="1"/>
</dbReference>
<dbReference type="SUPFAM" id="SSF48179">
    <property type="entry name" value="6-phosphogluconate dehydrogenase C-terminal domain-like"/>
    <property type="match status" value="1"/>
</dbReference>
<reference evidence="8 9" key="1">
    <citation type="submission" date="2021-03" db="EMBL/GenBank/DDBJ databases">
        <title>Antimicrobial resistance genes in bacteria isolated from Japanese honey, and their potential for conferring macrolide and lincosamide resistance in the American foulbrood pathogen Paenibacillus larvae.</title>
        <authorList>
            <person name="Okamoto M."/>
            <person name="Kumagai M."/>
            <person name="Kanamori H."/>
            <person name="Takamatsu D."/>
        </authorList>
    </citation>
    <scope>NUCLEOTIDE SEQUENCE [LARGE SCALE GENOMIC DNA]</scope>
    <source>
        <strain evidence="8 9">J8TS2</strain>
    </source>
</reference>
<evidence type="ECO:0000256" key="5">
    <source>
        <dbReference type="PIRNR" id="PIRNR000109"/>
    </source>
</evidence>